<dbReference type="EMBL" id="UINC01081599">
    <property type="protein sequence ID" value="SVC25611.1"/>
    <property type="molecule type" value="Genomic_DNA"/>
</dbReference>
<accession>A0A383E4Y3</accession>
<dbReference type="AlphaFoldDB" id="A0A383E4Y3"/>
<gene>
    <name evidence="1" type="ORF">METZ01_LOCUS278465</name>
    <name evidence="2" type="ORF">METZ01_LOCUS504503</name>
</gene>
<sequence length="36" mass="4141">MEYILFRHLEGEENPIVAQGLETIEINRVVSAEKLV</sequence>
<evidence type="ECO:0000313" key="2">
    <source>
        <dbReference type="EMBL" id="SVE51649.1"/>
    </source>
</evidence>
<proteinExistence type="predicted"/>
<reference evidence="2" key="1">
    <citation type="submission" date="2018-05" db="EMBL/GenBank/DDBJ databases">
        <authorList>
            <person name="Lanie J.A."/>
            <person name="Ng W.-L."/>
            <person name="Kazmierczak K.M."/>
            <person name="Andrzejewski T.M."/>
            <person name="Davidsen T.M."/>
            <person name="Wayne K.J."/>
            <person name="Tettelin H."/>
            <person name="Glass J.I."/>
            <person name="Rusch D."/>
            <person name="Podicherti R."/>
            <person name="Tsui H.-C.T."/>
            <person name="Winkler M.E."/>
        </authorList>
    </citation>
    <scope>NUCLEOTIDE SEQUENCE</scope>
</reference>
<feature type="non-terminal residue" evidence="2">
    <location>
        <position position="36"/>
    </location>
</feature>
<evidence type="ECO:0000313" key="1">
    <source>
        <dbReference type="EMBL" id="SVC25611.1"/>
    </source>
</evidence>
<name>A0A383E4Y3_9ZZZZ</name>
<organism evidence="2">
    <name type="scientific">marine metagenome</name>
    <dbReference type="NCBI Taxonomy" id="408172"/>
    <lineage>
        <taxon>unclassified sequences</taxon>
        <taxon>metagenomes</taxon>
        <taxon>ecological metagenomes</taxon>
    </lineage>
</organism>
<dbReference type="EMBL" id="UINC01222740">
    <property type="protein sequence ID" value="SVE51649.1"/>
    <property type="molecule type" value="Genomic_DNA"/>
</dbReference>
<protein>
    <submittedName>
        <fullName evidence="2">Uncharacterized protein</fullName>
    </submittedName>
</protein>